<dbReference type="CDD" id="cd00130">
    <property type="entry name" value="PAS"/>
    <property type="match status" value="1"/>
</dbReference>
<feature type="domain" description="GGDEF" evidence="4">
    <location>
        <begin position="432"/>
        <end position="567"/>
    </location>
</feature>
<dbReference type="SUPFAM" id="SSF55781">
    <property type="entry name" value="GAF domain-like"/>
    <property type="match status" value="1"/>
</dbReference>
<evidence type="ECO:0000259" key="2">
    <source>
        <dbReference type="PROSITE" id="PS50113"/>
    </source>
</evidence>
<dbReference type="PROSITE" id="PS50112">
    <property type="entry name" value="PAS"/>
    <property type="match status" value="1"/>
</dbReference>
<protein>
    <submittedName>
        <fullName evidence="5">EAL domain-containing protein</fullName>
    </submittedName>
</protein>
<dbReference type="AlphaFoldDB" id="A0A4Y8WI33"/>
<dbReference type="OrthoDB" id="1316910at2"/>
<dbReference type="SUPFAM" id="SSF55073">
    <property type="entry name" value="Nucleotide cyclase"/>
    <property type="match status" value="1"/>
</dbReference>
<reference evidence="5 6" key="1">
    <citation type="submission" date="2019-01" db="EMBL/GenBank/DDBJ databases">
        <title>Vibrio BEI176 sp. nov, a marine bacterium isolated from China: eastern marignal seas.</title>
        <authorList>
            <person name="Li B."/>
        </authorList>
    </citation>
    <scope>NUCLEOTIDE SEQUENCE [LARGE SCALE GENOMIC DNA]</scope>
    <source>
        <strain evidence="5 6">BEI176</strain>
    </source>
</reference>
<dbReference type="SMART" id="SM00052">
    <property type="entry name" value="EAL"/>
    <property type="match status" value="1"/>
</dbReference>
<comment type="caution">
    <text evidence="5">The sequence shown here is derived from an EMBL/GenBank/DDBJ whole genome shotgun (WGS) entry which is preliminary data.</text>
</comment>
<evidence type="ECO:0000313" key="6">
    <source>
        <dbReference type="Proteomes" id="UP000297753"/>
    </source>
</evidence>
<accession>A0A4Y8WI33</accession>
<dbReference type="SUPFAM" id="SSF141868">
    <property type="entry name" value="EAL domain-like"/>
    <property type="match status" value="1"/>
</dbReference>
<dbReference type="InterPro" id="IPR029787">
    <property type="entry name" value="Nucleotide_cyclase"/>
</dbReference>
<dbReference type="Gene3D" id="3.30.450.20">
    <property type="entry name" value="PAS domain"/>
    <property type="match status" value="1"/>
</dbReference>
<dbReference type="SUPFAM" id="SSF55785">
    <property type="entry name" value="PYP-like sensor domain (PAS domain)"/>
    <property type="match status" value="1"/>
</dbReference>
<dbReference type="InterPro" id="IPR029016">
    <property type="entry name" value="GAF-like_dom_sf"/>
</dbReference>
<dbReference type="Pfam" id="PF00990">
    <property type="entry name" value="GGDEF"/>
    <property type="match status" value="1"/>
</dbReference>
<dbReference type="EMBL" id="SATR01000007">
    <property type="protein sequence ID" value="TFH92333.1"/>
    <property type="molecule type" value="Genomic_DNA"/>
</dbReference>
<dbReference type="InterPro" id="IPR000700">
    <property type="entry name" value="PAS-assoc_C"/>
</dbReference>
<dbReference type="Gene3D" id="3.30.70.270">
    <property type="match status" value="1"/>
</dbReference>
<dbReference type="Pfam" id="PF00989">
    <property type="entry name" value="PAS"/>
    <property type="match status" value="1"/>
</dbReference>
<evidence type="ECO:0000259" key="3">
    <source>
        <dbReference type="PROSITE" id="PS50883"/>
    </source>
</evidence>
<feature type="domain" description="EAL" evidence="3">
    <location>
        <begin position="573"/>
        <end position="827"/>
    </location>
</feature>
<dbReference type="InterPro" id="IPR043128">
    <property type="entry name" value="Rev_trsase/Diguanyl_cyclase"/>
</dbReference>
<dbReference type="SMART" id="SM00091">
    <property type="entry name" value="PAS"/>
    <property type="match status" value="1"/>
</dbReference>
<dbReference type="PANTHER" id="PTHR44757">
    <property type="entry name" value="DIGUANYLATE CYCLASE DGCP"/>
    <property type="match status" value="1"/>
</dbReference>
<dbReference type="CDD" id="cd01948">
    <property type="entry name" value="EAL"/>
    <property type="match status" value="1"/>
</dbReference>
<dbReference type="PROSITE" id="PS50113">
    <property type="entry name" value="PAC"/>
    <property type="match status" value="1"/>
</dbReference>
<feature type="domain" description="PAC" evidence="2">
    <location>
        <begin position="356"/>
        <end position="408"/>
    </location>
</feature>
<evidence type="ECO:0000259" key="4">
    <source>
        <dbReference type="PROSITE" id="PS50887"/>
    </source>
</evidence>
<dbReference type="InterPro" id="IPR035919">
    <property type="entry name" value="EAL_sf"/>
</dbReference>
<feature type="domain" description="PAS" evidence="1">
    <location>
        <begin position="289"/>
        <end position="328"/>
    </location>
</feature>
<dbReference type="InterPro" id="IPR035965">
    <property type="entry name" value="PAS-like_dom_sf"/>
</dbReference>
<organism evidence="5 6">
    <name type="scientific">Vibrio ouci</name>
    <dbReference type="NCBI Taxonomy" id="2499078"/>
    <lineage>
        <taxon>Bacteria</taxon>
        <taxon>Pseudomonadati</taxon>
        <taxon>Pseudomonadota</taxon>
        <taxon>Gammaproteobacteria</taxon>
        <taxon>Vibrionales</taxon>
        <taxon>Vibrionaceae</taxon>
        <taxon>Vibrio</taxon>
    </lineage>
</organism>
<dbReference type="InterPro" id="IPR052155">
    <property type="entry name" value="Biofilm_reg_signaling"/>
</dbReference>
<dbReference type="Gene3D" id="3.30.450.40">
    <property type="match status" value="1"/>
</dbReference>
<evidence type="ECO:0000313" key="5">
    <source>
        <dbReference type="EMBL" id="TFH92333.1"/>
    </source>
</evidence>
<evidence type="ECO:0000259" key="1">
    <source>
        <dbReference type="PROSITE" id="PS50112"/>
    </source>
</evidence>
<dbReference type="Pfam" id="PF00563">
    <property type="entry name" value="EAL"/>
    <property type="match status" value="1"/>
</dbReference>
<dbReference type="NCBIfam" id="TIGR00254">
    <property type="entry name" value="GGDEF"/>
    <property type="match status" value="1"/>
</dbReference>
<dbReference type="NCBIfam" id="TIGR00229">
    <property type="entry name" value="sensory_box"/>
    <property type="match status" value="1"/>
</dbReference>
<dbReference type="Proteomes" id="UP000297753">
    <property type="component" value="Unassembled WGS sequence"/>
</dbReference>
<dbReference type="PROSITE" id="PS50887">
    <property type="entry name" value="GGDEF"/>
    <property type="match status" value="1"/>
</dbReference>
<name>A0A4Y8WI33_9VIBR</name>
<dbReference type="InterPro" id="IPR001633">
    <property type="entry name" value="EAL_dom"/>
</dbReference>
<proteinExistence type="predicted"/>
<gene>
    <name evidence="5" type="ORF">ELS82_06615</name>
</gene>
<dbReference type="CDD" id="cd01949">
    <property type="entry name" value="GGDEF"/>
    <property type="match status" value="1"/>
</dbReference>
<dbReference type="PANTHER" id="PTHR44757:SF2">
    <property type="entry name" value="BIOFILM ARCHITECTURE MAINTENANCE PROTEIN MBAA"/>
    <property type="match status" value="1"/>
</dbReference>
<dbReference type="SMART" id="SM00267">
    <property type="entry name" value="GGDEF"/>
    <property type="match status" value="1"/>
</dbReference>
<dbReference type="RefSeq" id="WP_134834784.1">
    <property type="nucleotide sequence ID" value="NZ_SATR01000007.1"/>
</dbReference>
<dbReference type="InterPro" id="IPR013767">
    <property type="entry name" value="PAS_fold"/>
</dbReference>
<dbReference type="Gene3D" id="3.20.20.450">
    <property type="entry name" value="EAL domain"/>
    <property type="match status" value="1"/>
</dbReference>
<dbReference type="PROSITE" id="PS50883">
    <property type="entry name" value="EAL"/>
    <property type="match status" value="1"/>
</dbReference>
<sequence length="831" mass="94826">MDALIKEVIFAHNEDELYARCLKEVYSRYQPTHCLIAEYDLQTKMANTIHYLVNGEKAQNISYSLTGSPCEQVLNDKGICAYPSQIQQRFPDDVALQHLNAESYVGIPLQSTDGTIVGVLALLFDDNLTVDSLDEDWLLTVGFLVGKSILQHRLTRQKNTLLRQLQRSEQITQSCSWRWDVDKDKFKYSSNLNVMFNLALDNKLSFYEFFNHYVFKSCEQYNKLLTTDCVHDQVTTTIIHSEESKSNLDLEITYSKHFHPNGALSRIEGNIRNISDISELVNDHLIAQRVIELSSSGVILTDANNLILNMNSKAEEITGYTLKEMYNQPPSTFSSDIHDRKFYKTMWQSIESSDRWSGEVWNKTKSGAIYPEQLSIHVVRGRKGDIQNYIAIFDDLSYKKSIENELLKYRNKQDFTGLMTRTKFIQMLEDHPDLVVLLVDISRFSEINNLYGEEFGNKVLSYVGQVLYTNYNAEKVNICRYGADQFALAWNLANVSDIDQLISTIRATVEEEFSIDGKSMSLAVNMGYSIPIESTSDTHPLTKAYYALEEAKSQLTPGTVRYSDYLEQCVERKHQLGVMLKQALDEERLHVEYQPIYDLKTRTIVKFEALARWSEGNQNISPFEFIPIAEELGYISQLGNLILKKVCQDILSMRALGFESIAISVNRSIEELLNENIDNCSILNQLDQSGLTTQDVIIEITESIPLEDKPQVQELLASLRKRGLKLALDDFGTGFASFSNLMKNTVDLLKIDRSFIRDIESDKNNAVLVESVNMLASQLGLDVIAEGVETKQQLELLESMGCRYIQGYYISKPVPFDKAMTLLEKYSEHSC</sequence>
<dbReference type="InterPro" id="IPR000160">
    <property type="entry name" value="GGDEF_dom"/>
</dbReference>
<dbReference type="InterPro" id="IPR000014">
    <property type="entry name" value="PAS"/>
</dbReference>
<keyword evidence="6" id="KW-1185">Reference proteome</keyword>